<proteinExistence type="predicted"/>
<sequence>MTSTQPTHPEGSSTMNAAGTSTTAPTPERWRPRVAGRWNLIGVPAVLAALVVYFSIASPAFLTQTNLTAIAQRESVMAVAALGATLVIIAGGIDLTMGVVIGATTVAATLPVISWGWPPAVAIVVAPLVGITTGLISGLVVTRLRVPALIATLGMLLAVQGIAAVVSDNTTISGTDLPDWFLEIGRGFVGSVPIAVILAVALYAVGWFVLTRTVFGAHLYATGSESRSARLAGVKVDRVLVAAYVLSGVLASVAGLLLASRLGSGYAAHGTGWEFQIVAAVLLGGTSIFGGSGSVIGTLAGVLLLGVLENGLNLLNVNTFYQTMATGLLLIAAVAISEASRGRRTSDAAERRTA</sequence>
<keyword evidence="2" id="KW-1003">Cell membrane</keyword>
<dbReference type="CDD" id="cd06579">
    <property type="entry name" value="TM_PBP1_transp_AraH_like"/>
    <property type="match status" value="1"/>
</dbReference>
<protein>
    <submittedName>
        <fullName evidence="8">ABC transporter permease</fullName>
    </submittedName>
</protein>
<name>A0A3N0CGK7_9ACTN</name>
<organism evidence="8 9">
    <name type="scientific">Nocardioides marmoriginsengisoli</name>
    <dbReference type="NCBI Taxonomy" id="661483"/>
    <lineage>
        <taxon>Bacteria</taxon>
        <taxon>Bacillati</taxon>
        <taxon>Actinomycetota</taxon>
        <taxon>Actinomycetes</taxon>
        <taxon>Propionibacteriales</taxon>
        <taxon>Nocardioidaceae</taxon>
        <taxon>Nocardioides</taxon>
    </lineage>
</organism>
<feature type="transmembrane region" description="Helical" evidence="7">
    <location>
        <begin position="187"/>
        <end position="210"/>
    </location>
</feature>
<feature type="transmembrane region" description="Helical" evidence="7">
    <location>
        <begin position="239"/>
        <end position="259"/>
    </location>
</feature>
<evidence type="ECO:0000256" key="1">
    <source>
        <dbReference type="ARBA" id="ARBA00004651"/>
    </source>
</evidence>
<feature type="transmembrane region" description="Helical" evidence="7">
    <location>
        <begin position="280"/>
        <end position="307"/>
    </location>
</feature>
<dbReference type="PANTHER" id="PTHR32196:SF72">
    <property type="entry name" value="RIBOSE IMPORT PERMEASE PROTEIN RBSC"/>
    <property type="match status" value="1"/>
</dbReference>
<evidence type="ECO:0000256" key="2">
    <source>
        <dbReference type="ARBA" id="ARBA00022475"/>
    </source>
</evidence>
<dbReference type="InterPro" id="IPR001851">
    <property type="entry name" value="ABC_transp_permease"/>
</dbReference>
<keyword evidence="4 7" id="KW-1133">Transmembrane helix</keyword>
<dbReference type="Proteomes" id="UP000267128">
    <property type="component" value="Unassembled WGS sequence"/>
</dbReference>
<feature type="transmembrane region" description="Helical" evidence="7">
    <location>
        <begin position="76"/>
        <end position="108"/>
    </location>
</feature>
<keyword evidence="5 7" id="KW-0472">Membrane</keyword>
<feature type="transmembrane region" description="Helical" evidence="7">
    <location>
        <begin position="146"/>
        <end position="166"/>
    </location>
</feature>
<dbReference type="OrthoDB" id="7947581at2"/>
<keyword evidence="3 7" id="KW-0812">Transmembrane</keyword>
<dbReference type="RefSeq" id="WP_123227442.1">
    <property type="nucleotide sequence ID" value="NZ_RJSE01000007.1"/>
</dbReference>
<keyword evidence="9" id="KW-1185">Reference proteome</keyword>
<feature type="transmembrane region" description="Helical" evidence="7">
    <location>
        <begin position="38"/>
        <end position="56"/>
    </location>
</feature>
<dbReference type="Pfam" id="PF02653">
    <property type="entry name" value="BPD_transp_2"/>
    <property type="match status" value="1"/>
</dbReference>
<accession>A0A3N0CGK7</accession>
<evidence type="ECO:0000313" key="8">
    <source>
        <dbReference type="EMBL" id="RNL62146.1"/>
    </source>
</evidence>
<evidence type="ECO:0000256" key="5">
    <source>
        <dbReference type="ARBA" id="ARBA00023136"/>
    </source>
</evidence>
<comment type="caution">
    <text evidence="8">The sequence shown here is derived from an EMBL/GenBank/DDBJ whole genome shotgun (WGS) entry which is preliminary data.</text>
</comment>
<comment type="subcellular location">
    <subcellularLocation>
        <location evidence="1">Cell membrane</location>
        <topology evidence="1">Multi-pass membrane protein</topology>
    </subcellularLocation>
</comment>
<reference evidence="8 9" key="1">
    <citation type="submission" date="2018-11" db="EMBL/GenBank/DDBJ databases">
        <authorList>
            <person name="Li F."/>
        </authorList>
    </citation>
    <scope>NUCLEOTIDE SEQUENCE [LARGE SCALE GENOMIC DNA]</scope>
    <source>
        <strain evidence="8 9">Gsoil 097</strain>
    </source>
</reference>
<dbReference type="GO" id="GO:0005886">
    <property type="term" value="C:plasma membrane"/>
    <property type="evidence" value="ECO:0007669"/>
    <property type="project" value="UniProtKB-SubCell"/>
</dbReference>
<evidence type="ECO:0000313" key="9">
    <source>
        <dbReference type="Proteomes" id="UP000267128"/>
    </source>
</evidence>
<dbReference type="GO" id="GO:0022857">
    <property type="term" value="F:transmembrane transporter activity"/>
    <property type="evidence" value="ECO:0007669"/>
    <property type="project" value="InterPro"/>
</dbReference>
<feature type="compositionally biased region" description="Polar residues" evidence="6">
    <location>
        <begin position="1"/>
        <end position="25"/>
    </location>
</feature>
<evidence type="ECO:0000256" key="3">
    <source>
        <dbReference type="ARBA" id="ARBA00022692"/>
    </source>
</evidence>
<feature type="transmembrane region" description="Helical" evidence="7">
    <location>
        <begin position="319"/>
        <end position="336"/>
    </location>
</feature>
<dbReference type="PANTHER" id="PTHR32196">
    <property type="entry name" value="ABC TRANSPORTER PERMEASE PROTEIN YPHD-RELATED-RELATED"/>
    <property type="match status" value="1"/>
</dbReference>
<dbReference type="AlphaFoldDB" id="A0A3N0CGK7"/>
<evidence type="ECO:0000256" key="6">
    <source>
        <dbReference type="SAM" id="MobiDB-lite"/>
    </source>
</evidence>
<feature type="transmembrane region" description="Helical" evidence="7">
    <location>
        <begin position="120"/>
        <end position="140"/>
    </location>
</feature>
<evidence type="ECO:0000256" key="4">
    <source>
        <dbReference type="ARBA" id="ARBA00022989"/>
    </source>
</evidence>
<dbReference type="EMBL" id="RJSE01000007">
    <property type="protein sequence ID" value="RNL62146.1"/>
    <property type="molecule type" value="Genomic_DNA"/>
</dbReference>
<feature type="region of interest" description="Disordered" evidence="6">
    <location>
        <begin position="1"/>
        <end position="29"/>
    </location>
</feature>
<evidence type="ECO:0000256" key="7">
    <source>
        <dbReference type="SAM" id="Phobius"/>
    </source>
</evidence>
<gene>
    <name evidence="8" type="ORF">EFK50_10100</name>
</gene>